<keyword evidence="3" id="KW-0805">Transcription regulation</keyword>
<evidence type="ECO:0000256" key="5">
    <source>
        <dbReference type="ARBA" id="ARBA00023163"/>
    </source>
</evidence>
<dbReference type="SMART" id="SM00906">
    <property type="entry name" value="Fungal_trans"/>
    <property type="match status" value="1"/>
</dbReference>
<dbReference type="InterPro" id="IPR007219">
    <property type="entry name" value="XnlR_reg_dom"/>
</dbReference>
<dbReference type="GO" id="GO:0001228">
    <property type="term" value="F:DNA-binding transcription activator activity, RNA polymerase II-specific"/>
    <property type="evidence" value="ECO:0007669"/>
    <property type="project" value="TreeGrafter"/>
</dbReference>
<dbReference type="CDD" id="cd12148">
    <property type="entry name" value="fungal_TF_MHR"/>
    <property type="match status" value="1"/>
</dbReference>
<dbReference type="InterPro" id="IPR036864">
    <property type="entry name" value="Zn2-C6_fun-type_DNA-bd_sf"/>
</dbReference>
<dbReference type="PANTHER" id="PTHR31944">
    <property type="entry name" value="HEME-RESPONSIVE ZINC FINGER TRANSCRIPTION FACTOR HAP1"/>
    <property type="match status" value="1"/>
</dbReference>
<evidence type="ECO:0000256" key="3">
    <source>
        <dbReference type="ARBA" id="ARBA00023015"/>
    </source>
</evidence>
<organism evidence="9 10">
    <name type="scientific">Cephalotrichum gorgonifer</name>
    <dbReference type="NCBI Taxonomy" id="2041049"/>
    <lineage>
        <taxon>Eukaryota</taxon>
        <taxon>Fungi</taxon>
        <taxon>Dikarya</taxon>
        <taxon>Ascomycota</taxon>
        <taxon>Pezizomycotina</taxon>
        <taxon>Sordariomycetes</taxon>
        <taxon>Hypocreomycetidae</taxon>
        <taxon>Microascales</taxon>
        <taxon>Microascaceae</taxon>
        <taxon>Cephalotrichum</taxon>
    </lineage>
</organism>
<evidence type="ECO:0000256" key="2">
    <source>
        <dbReference type="ARBA" id="ARBA00022833"/>
    </source>
</evidence>
<dbReference type="PROSITE" id="PS00463">
    <property type="entry name" value="ZN2_CY6_FUNGAL_1"/>
    <property type="match status" value="1"/>
</dbReference>
<evidence type="ECO:0000313" key="9">
    <source>
        <dbReference type="EMBL" id="SPO02031.1"/>
    </source>
</evidence>
<keyword evidence="1" id="KW-0479">Metal-binding</keyword>
<dbReference type="Pfam" id="PF04082">
    <property type="entry name" value="Fungal_trans"/>
    <property type="match status" value="1"/>
</dbReference>
<evidence type="ECO:0000256" key="1">
    <source>
        <dbReference type="ARBA" id="ARBA00022723"/>
    </source>
</evidence>
<evidence type="ECO:0000256" key="7">
    <source>
        <dbReference type="SAM" id="MobiDB-lite"/>
    </source>
</evidence>
<dbReference type="GO" id="GO:0008270">
    <property type="term" value="F:zinc ion binding"/>
    <property type="evidence" value="ECO:0007669"/>
    <property type="project" value="InterPro"/>
</dbReference>
<dbReference type="SUPFAM" id="SSF57701">
    <property type="entry name" value="Zn2/Cys6 DNA-binding domain"/>
    <property type="match status" value="1"/>
</dbReference>
<keyword evidence="4" id="KW-0238">DNA-binding</keyword>
<dbReference type="EMBL" id="ONZQ02000005">
    <property type="protein sequence ID" value="SPO02031.1"/>
    <property type="molecule type" value="Genomic_DNA"/>
</dbReference>
<dbReference type="AlphaFoldDB" id="A0AAE8MWK5"/>
<dbReference type="InterPro" id="IPR001138">
    <property type="entry name" value="Zn2Cys6_DnaBD"/>
</dbReference>
<dbReference type="Proteomes" id="UP001187682">
    <property type="component" value="Unassembled WGS sequence"/>
</dbReference>
<keyword evidence="5" id="KW-0804">Transcription</keyword>
<dbReference type="PANTHER" id="PTHR31944:SF131">
    <property type="entry name" value="HEME-RESPONSIVE ZINC FINGER TRANSCRIPTION FACTOR HAP1"/>
    <property type="match status" value="1"/>
</dbReference>
<feature type="compositionally biased region" description="Low complexity" evidence="7">
    <location>
        <begin position="87"/>
        <end position="96"/>
    </location>
</feature>
<reference evidence="9" key="1">
    <citation type="submission" date="2018-03" db="EMBL/GenBank/DDBJ databases">
        <authorList>
            <person name="Guldener U."/>
        </authorList>
    </citation>
    <scope>NUCLEOTIDE SEQUENCE</scope>
</reference>
<proteinExistence type="predicted"/>
<evidence type="ECO:0000256" key="6">
    <source>
        <dbReference type="ARBA" id="ARBA00023242"/>
    </source>
</evidence>
<accession>A0AAE8MWK5</accession>
<keyword evidence="2" id="KW-0862">Zinc</keyword>
<keyword evidence="10" id="KW-1185">Reference proteome</keyword>
<dbReference type="PROSITE" id="PS50048">
    <property type="entry name" value="ZN2_CY6_FUNGAL_2"/>
    <property type="match status" value="1"/>
</dbReference>
<feature type="domain" description="Zn(2)-C6 fungal-type" evidence="8">
    <location>
        <begin position="14"/>
        <end position="44"/>
    </location>
</feature>
<comment type="caution">
    <text evidence="9">The sequence shown here is derived from an EMBL/GenBank/DDBJ whole genome shotgun (WGS) entry which is preliminary data.</text>
</comment>
<protein>
    <recommendedName>
        <fullName evidence="8">Zn(2)-C6 fungal-type domain-containing protein</fullName>
    </recommendedName>
</protein>
<gene>
    <name evidence="9" type="ORF">DNG_04704</name>
</gene>
<evidence type="ECO:0000256" key="4">
    <source>
        <dbReference type="ARBA" id="ARBA00023125"/>
    </source>
</evidence>
<sequence>MTEPQRRRRRPAVSCNLCRRRKIRCNREAPCSNCLRSRNATCVYEVLSPPPSPRRSIPASLAPAPPQQCPSPVSIAGASTGTGTGTGTSPAGTVSAPRVTSSPAQSDNTTAPPSSLEFEAMRFRIAQLEEQLSAPTRIPPAGPTGKPGLTTETMLESPMLGSYYLHQDVDSPGHACSQSVTHKGRMFGRSHWLHSLLPVRDMFDSVEIQMQAESSSIMSTLERCKHLARVIKLRRAPSWPSPPATELPAREVCDRLIDCYLQTSESLYRILHIPSFIRAYEAIWDSPDTVPNPAFLVQLKLVLAIGAPVYDDTYSLRTPAVHWIYEAQTFLSEPEFKSRITTLSLQINILLLIARQTANIGGTLVWISAGELLRTAMYMGLHKDPPSVPATSTLTREMRRRLWNTVLEIVLQTSKDSGAPPLISMDDFDAKPPGNFDDDQLTEEGAVPRPEGVFTQTSVARALRGTFPARLAVVKYLNDLSSTAPYQKALGLDKELRASHKIMMQALQRPSPQTQSQPLHVGTVLANFNVASFFMILHAPFFSLAYREPAYAFSRMSLLEYSLKIWQIVHPASSLVAHPGASPAPTPDIWKRLATCGHRTFIVATKQTCVSLVMELRAQLEDGESLGTAPFRADLLVVLHEILDWSLSAVKAGETNIKGYLAVSLMIAHTECIKAGLTKDEIPKSLVKMTADFLITCVPLLEDMLAREEGENPSGREQPSAATPAEEMDWADIWMMGSPHNFGGVDPISWAMDGPTGDAISW</sequence>
<keyword evidence="6" id="KW-0539">Nucleus</keyword>
<dbReference type="GO" id="GO:0000978">
    <property type="term" value="F:RNA polymerase II cis-regulatory region sequence-specific DNA binding"/>
    <property type="evidence" value="ECO:0007669"/>
    <property type="project" value="TreeGrafter"/>
</dbReference>
<dbReference type="GO" id="GO:0006351">
    <property type="term" value="P:DNA-templated transcription"/>
    <property type="evidence" value="ECO:0007669"/>
    <property type="project" value="InterPro"/>
</dbReference>
<dbReference type="Pfam" id="PF00172">
    <property type="entry name" value="Zn_clus"/>
    <property type="match status" value="1"/>
</dbReference>
<evidence type="ECO:0000259" key="8">
    <source>
        <dbReference type="PROSITE" id="PS50048"/>
    </source>
</evidence>
<name>A0AAE8MWK5_9PEZI</name>
<feature type="compositionally biased region" description="Low complexity" evidence="7">
    <location>
        <begin position="70"/>
        <end position="79"/>
    </location>
</feature>
<feature type="compositionally biased region" description="Polar residues" evidence="7">
    <location>
        <begin position="98"/>
        <end position="113"/>
    </location>
</feature>
<dbReference type="Gene3D" id="4.10.240.10">
    <property type="entry name" value="Zn(2)-C6 fungal-type DNA-binding domain"/>
    <property type="match status" value="1"/>
</dbReference>
<dbReference type="CDD" id="cd00067">
    <property type="entry name" value="GAL4"/>
    <property type="match status" value="1"/>
</dbReference>
<feature type="region of interest" description="Disordered" evidence="7">
    <location>
        <begin position="48"/>
        <end position="115"/>
    </location>
</feature>
<dbReference type="InterPro" id="IPR051430">
    <property type="entry name" value="Fungal_TF_Env_Response"/>
</dbReference>
<dbReference type="GO" id="GO:0005634">
    <property type="term" value="C:nucleus"/>
    <property type="evidence" value="ECO:0007669"/>
    <property type="project" value="TreeGrafter"/>
</dbReference>
<evidence type="ECO:0000313" key="10">
    <source>
        <dbReference type="Proteomes" id="UP001187682"/>
    </source>
</evidence>
<dbReference type="SMART" id="SM00066">
    <property type="entry name" value="GAL4"/>
    <property type="match status" value="1"/>
</dbReference>